<proteinExistence type="predicted"/>
<dbReference type="EMBL" id="BK059092">
    <property type="protein sequence ID" value="DAE29016.1"/>
    <property type="molecule type" value="Genomic_DNA"/>
</dbReference>
<organism evidence="1">
    <name type="scientific">virus sp. ctPYc18</name>
    <dbReference type="NCBI Taxonomy" id="2828251"/>
    <lineage>
        <taxon>Viruses</taxon>
    </lineage>
</organism>
<sequence length="49" mass="5688">MGEEKLINSLFGSTVREVVNKANELKLKKEDIISVFVLRDQIFLMYVTK</sequence>
<evidence type="ECO:0000313" key="1">
    <source>
        <dbReference type="EMBL" id="DAE29016.1"/>
    </source>
</evidence>
<reference evidence="1" key="1">
    <citation type="journal article" date="2021" name="Proc. Natl. Acad. Sci. U.S.A.">
        <title>A Catalog of Tens of Thousands of Viruses from Human Metagenomes Reveals Hidden Associations with Chronic Diseases.</title>
        <authorList>
            <person name="Tisza M.J."/>
            <person name="Buck C.B."/>
        </authorList>
    </citation>
    <scope>NUCLEOTIDE SEQUENCE</scope>
    <source>
        <strain evidence="1">CtPYc18</strain>
    </source>
</reference>
<accession>A0A8S5RCC0</accession>
<protein>
    <submittedName>
        <fullName evidence="1">Uncharacterized protein</fullName>
    </submittedName>
</protein>
<name>A0A8S5RCC0_9VIRU</name>